<proteinExistence type="predicted"/>
<keyword evidence="2" id="KW-1185">Reference proteome</keyword>
<evidence type="ECO:0008006" key="3">
    <source>
        <dbReference type="Google" id="ProtNLM"/>
    </source>
</evidence>
<feature type="non-terminal residue" evidence="1">
    <location>
        <position position="1"/>
    </location>
</feature>
<evidence type="ECO:0000313" key="2">
    <source>
        <dbReference type="Proteomes" id="UP001054857"/>
    </source>
</evidence>
<dbReference type="Gene3D" id="1.25.10.10">
    <property type="entry name" value="Leucine-rich Repeat Variant"/>
    <property type="match status" value="1"/>
</dbReference>
<evidence type="ECO:0000313" key="1">
    <source>
        <dbReference type="EMBL" id="GFR42430.1"/>
    </source>
</evidence>
<dbReference type="SUPFAM" id="SSF48371">
    <property type="entry name" value="ARM repeat"/>
    <property type="match status" value="1"/>
</dbReference>
<dbReference type="InterPro" id="IPR011989">
    <property type="entry name" value="ARM-like"/>
</dbReference>
<comment type="caution">
    <text evidence="1">The sequence shown here is derived from an EMBL/GenBank/DDBJ whole genome shotgun (WGS) entry which is preliminary data.</text>
</comment>
<protein>
    <recommendedName>
        <fullName evidence="3">PUM-HD domain-containing protein</fullName>
    </recommendedName>
</protein>
<feature type="non-terminal residue" evidence="1">
    <location>
        <position position="221"/>
    </location>
</feature>
<accession>A0AAD3DIH2</accession>
<dbReference type="AlphaFoldDB" id="A0AAD3DIH2"/>
<sequence>KQPVAAAGRSRDVLRCSDEEVIAFIQERHQPHLLRCFSEIGLGFSQGRVVADSETPQRILNATKQRGEERMLRVIKLLANPALFHECATHFMGNYGMQALVEATLRIRQAIQLAAAQGQHILSSFRSEHGGRDPHSVLLYACLPAAVELSTHERGTYLVQKLAEEAEAGELVELCRAVFPHGPSLTKDSKGVFVMMKLLGTLKDVCCEGSHRFDACELADG</sequence>
<name>A0AAD3DIH2_9CHLO</name>
<dbReference type="EMBL" id="BMAR01000003">
    <property type="protein sequence ID" value="GFR42430.1"/>
    <property type="molecule type" value="Genomic_DNA"/>
</dbReference>
<organism evidence="1 2">
    <name type="scientific">Astrephomene gubernaculifera</name>
    <dbReference type="NCBI Taxonomy" id="47775"/>
    <lineage>
        <taxon>Eukaryota</taxon>
        <taxon>Viridiplantae</taxon>
        <taxon>Chlorophyta</taxon>
        <taxon>core chlorophytes</taxon>
        <taxon>Chlorophyceae</taxon>
        <taxon>CS clade</taxon>
        <taxon>Chlamydomonadales</taxon>
        <taxon>Astrephomenaceae</taxon>
        <taxon>Astrephomene</taxon>
    </lineage>
</organism>
<dbReference type="Proteomes" id="UP001054857">
    <property type="component" value="Unassembled WGS sequence"/>
</dbReference>
<dbReference type="InterPro" id="IPR016024">
    <property type="entry name" value="ARM-type_fold"/>
</dbReference>
<gene>
    <name evidence="1" type="ORF">Agub_g3335</name>
</gene>
<reference evidence="1 2" key="1">
    <citation type="journal article" date="2021" name="Sci. Rep.">
        <title>Genome sequencing of the multicellular alga Astrephomene provides insights into convergent evolution of germ-soma differentiation.</title>
        <authorList>
            <person name="Yamashita S."/>
            <person name="Yamamoto K."/>
            <person name="Matsuzaki R."/>
            <person name="Suzuki S."/>
            <person name="Yamaguchi H."/>
            <person name="Hirooka S."/>
            <person name="Minakuchi Y."/>
            <person name="Miyagishima S."/>
            <person name="Kawachi M."/>
            <person name="Toyoda A."/>
            <person name="Nozaki H."/>
        </authorList>
    </citation>
    <scope>NUCLEOTIDE SEQUENCE [LARGE SCALE GENOMIC DNA]</scope>
    <source>
        <strain evidence="1 2">NIES-4017</strain>
    </source>
</reference>